<dbReference type="GO" id="GO:0016538">
    <property type="term" value="F:cyclin-dependent protein serine/threonine kinase regulator activity"/>
    <property type="evidence" value="ECO:0007669"/>
    <property type="project" value="TreeGrafter"/>
</dbReference>
<feature type="compositionally biased region" description="Basic and acidic residues" evidence="1">
    <location>
        <begin position="66"/>
        <end position="78"/>
    </location>
</feature>
<protein>
    <submittedName>
        <fullName evidence="2">Uncharacterized protein</fullName>
    </submittedName>
</protein>
<evidence type="ECO:0000256" key="1">
    <source>
        <dbReference type="SAM" id="MobiDB-lite"/>
    </source>
</evidence>
<dbReference type="RefSeq" id="XP_064853959.1">
    <property type="nucleotide sequence ID" value="XM_064997887.1"/>
</dbReference>
<dbReference type="SUPFAM" id="SSF47954">
    <property type="entry name" value="Cyclin-like"/>
    <property type="match status" value="1"/>
</dbReference>
<accession>A0AAV5QPW7</accession>
<dbReference type="Gene3D" id="1.10.472.10">
    <property type="entry name" value="Cyclin-like"/>
    <property type="match status" value="1"/>
</dbReference>
<dbReference type="GO" id="GO:0000307">
    <property type="term" value="C:cyclin-dependent protein kinase holoenzyme complex"/>
    <property type="evidence" value="ECO:0007669"/>
    <property type="project" value="TreeGrafter"/>
</dbReference>
<feature type="compositionally biased region" description="Low complexity" evidence="1">
    <location>
        <begin position="108"/>
        <end position="136"/>
    </location>
</feature>
<keyword evidence="3" id="KW-1185">Reference proteome</keyword>
<organism evidence="2 3">
    <name type="scientific">Saccharomycopsis crataegensis</name>
    <dbReference type="NCBI Taxonomy" id="43959"/>
    <lineage>
        <taxon>Eukaryota</taxon>
        <taxon>Fungi</taxon>
        <taxon>Dikarya</taxon>
        <taxon>Ascomycota</taxon>
        <taxon>Saccharomycotina</taxon>
        <taxon>Saccharomycetes</taxon>
        <taxon>Saccharomycopsidaceae</taxon>
        <taxon>Saccharomycopsis</taxon>
    </lineage>
</organism>
<dbReference type="PANTHER" id="PTHR15615:SF32">
    <property type="entry name" value="PROTEIN KINASE COMPLEX COMPONENT, PUTATIVE (AFU_ORTHOLOGUE AFUA_2G07660)-RELATED"/>
    <property type="match status" value="1"/>
</dbReference>
<feature type="compositionally biased region" description="Basic and acidic residues" evidence="1">
    <location>
        <begin position="201"/>
        <end position="211"/>
    </location>
</feature>
<dbReference type="InterPro" id="IPR036915">
    <property type="entry name" value="Cyclin-like_sf"/>
</dbReference>
<dbReference type="PANTHER" id="PTHR15615">
    <property type="match status" value="1"/>
</dbReference>
<dbReference type="GO" id="GO:0005634">
    <property type="term" value="C:nucleus"/>
    <property type="evidence" value="ECO:0007669"/>
    <property type="project" value="TreeGrafter"/>
</dbReference>
<dbReference type="AlphaFoldDB" id="A0AAV5QPW7"/>
<dbReference type="Proteomes" id="UP001360560">
    <property type="component" value="Unassembled WGS sequence"/>
</dbReference>
<sequence>MTAQEESERTSVNIPRKIPSDDFNLTDISTTEAIHILVQTVNDLIFYKNIRECEIERQKLKIQEEQQKEQMQALKDDEQSATPSAPNRNLMGLKTNGTVYYHSDVSGSSTFSNTDSNSNNNSDSSNDLLSKSPSSTPVDQYKFLSENYTDINFKRQKRRYDLDDHLKAQDNEESQLKISIPEKSDKKIAKNIVQGEEEEHEGGKEEPKDNNFNKSQTRQLFRKFNLKSKPKISIMDYVVRLQKYLKFGNTVMIVASYYIYNLIYFYHGEEDTKKEIGKKDMCDNTKNVNTGAESSDTRNMTVQNDKDAVPIDIPYLNAEIDAESYLSLTELNSYRIVLTTLRIATKLIEDLNFSSKFFAQICGIKVGELNKMETVMLFLLDFDLKVDNERLLSHLKRIRKLQGFAVREKEKQKQKTTDETEGGAKI</sequence>
<feature type="region of interest" description="Disordered" evidence="1">
    <location>
        <begin position="66"/>
        <end position="93"/>
    </location>
</feature>
<name>A0AAV5QPW7_9ASCO</name>
<reference evidence="2 3" key="1">
    <citation type="journal article" date="2023" name="Elife">
        <title>Identification of key yeast species and microbe-microbe interactions impacting larval growth of Drosophila in the wild.</title>
        <authorList>
            <person name="Mure A."/>
            <person name="Sugiura Y."/>
            <person name="Maeda R."/>
            <person name="Honda K."/>
            <person name="Sakurai N."/>
            <person name="Takahashi Y."/>
            <person name="Watada M."/>
            <person name="Katoh T."/>
            <person name="Gotoh A."/>
            <person name="Gotoh Y."/>
            <person name="Taniguchi I."/>
            <person name="Nakamura K."/>
            <person name="Hayashi T."/>
            <person name="Katayama T."/>
            <person name="Uemura T."/>
            <person name="Hattori Y."/>
        </authorList>
    </citation>
    <scope>NUCLEOTIDE SEQUENCE [LARGE SCALE GENOMIC DNA]</scope>
    <source>
        <strain evidence="2 3">SC-9</strain>
    </source>
</reference>
<dbReference type="GeneID" id="90074938"/>
<dbReference type="EMBL" id="BTFZ01000011">
    <property type="protein sequence ID" value="GMM36963.1"/>
    <property type="molecule type" value="Genomic_DNA"/>
</dbReference>
<gene>
    <name evidence="2" type="ORF">DASC09_042880</name>
</gene>
<dbReference type="InterPro" id="IPR013922">
    <property type="entry name" value="Cyclin_PHO80-like"/>
</dbReference>
<feature type="region of interest" description="Disordered" evidence="1">
    <location>
        <begin position="194"/>
        <end position="215"/>
    </location>
</feature>
<dbReference type="GO" id="GO:0019901">
    <property type="term" value="F:protein kinase binding"/>
    <property type="evidence" value="ECO:0007669"/>
    <property type="project" value="InterPro"/>
</dbReference>
<evidence type="ECO:0000313" key="3">
    <source>
        <dbReference type="Proteomes" id="UP001360560"/>
    </source>
</evidence>
<comment type="caution">
    <text evidence="2">The sequence shown here is derived from an EMBL/GenBank/DDBJ whole genome shotgun (WGS) entry which is preliminary data.</text>
</comment>
<proteinExistence type="predicted"/>
<evidence type="ECO:0000313" key="2">
    <source>
        <dbReference type="EMBL" id="GMM36963.1"/>
    </source>
</evidence>
<feature type="region of interest" description="Disordered" evidence="1">
    <location>
        <begin position="108"/>
        <end position="141"/>
    </location>
</feature>
<dbReference type="Pfam" id="PF08613">
    <property type="entry name" value="Cyclin"/>
    <property type="match status" value="2"/>
</dbReference>